<reference evidence="3 4" key="1">
    <citation type="submission" date="2023-07" db="EMBL/GenBank/DDBJ databases">
        <title>The novel representative of Negativicutes class, Anaeroselena agilis gen. nov. sp. nov.</title>
        <authorList>
            <person name="Prokofeva M.I."/>
            <person name="Elcheninov A.G."/>
            <person name="Klyukina A."/>
            <person name="Kublanov I.V."/>
            <person name="Frolov E.N."/>
            <person name="Podosokorskaya O.A."/>
        </authorList>
    </citation>
    <scope>NUCLEOTIDE SEQUENCE [LARGE SCALE GENOMIC DNA]</scope>
    <source>
        <strain evidence="3 4">4137-cl</strain>
    </source>
</reference>
<sequence>MSYAKFIELLEHELEIALGCTEPVAVAYAAALARAHARGAGLTAVDVYVSGNVVKNAMSVTIPGTGLCGVDMAAALGVVAGDAAKILEVLSGIGEQDILAAEDLVKRGIVTVKVADSDRKLYIEVNVRTADSCAKAVIADEHTKVERIEVDGQVINRAEGGDPQPGANAADLSFLSIDSIWDFVQNAPADDLGVVRRSIELNGAIAAEGLRNPYGLQVGRMIQDNVAQKILGDDIVNYATSLTAAAADARMAGCPLPAVSNSGSGNQGISATVPVLAFGTRQEASEEAILRAVTLSHLIAIFIKSKFGRLSALCGAIVSGTGAACGIAFLLGGDVVAVKMAIQNMLGNVTGMLCDGAKPGCALKVATCTNAAAQSALLAIRGLGIKPTDGIIEVSPVHSIDNLCRIGNQGTLEMDKIILDIMLNKQDKPE</sequence>
<dbReference type="InterPro" id="IPR005130">
    <property type="entry name" value="Ser_deHydtase-like_asu"/>
</dbReference>
<dbReference type="GO" id="GO:0003941">
    <property type="term" value="F:L-serine ammonia-lyase activity"/>
    <property type="evidence" value="ECO:0007669"/>
    <property type="project" value="UniProtKB-EC"/>
</dbReference>
<proteinExistence type="inferred from homology"/>
<dbReference type="EMBL" id="JAUOZS010000001">
    <property type="protein sequence ID" value="MDT8902132.1"/>
    <property type="molecule type" value="Genomic_DNA"/>
</dbReference>
<evidence type="ECO:0000313" key="3">
    <source>
        <dbReference type="EMBL" id="MDT8902132.1"/>
    </source>
</evidence>
<protein>
    <recommendedName>
        <fullName evidence="1">UPF0597 protein Q4T40_12825</fullName>
    </recommendedName>
</protein>
<dbReference type="HAMAP" id="MF_01845">
    <property type="entry name" value="UPF0597"/>
    <property type="match status" value="1"/>
</dbReference>
<feature type="domain" description="Serine dehydratase-like alpha subunit" evidence="2">
    <location>
        <begin position="187"/>
        <end position="419"/>
    </location>
</feature>
<dbReference type="Proteomes" id="UP001254848">
    <property type="component" value="Unassembled WGS sequence"/>
</dbReference>
<dbReference type="PIRSF" id="PIRSF006054">
    <property type="entry name" value="UCP006054"/>
    <property type="match status" value="1"/>
</dbReference>
<organism evidence="3 4">
    <name type="scientific">Anaeroselena agilis</name>
    <dbReference type="NCBI Taxonomy" id="3063788"/>
    <lineage>
        <taxon>Bacteria</taxon>
        <taxon>Bacillati</taxon>
        <taxon>Bacillota</taxon>
        <taxon>Negativicutes</taxon>
        <taxon>Acetonemataceae</taxon>
        <taxon>Anaeroselena</taxon>
    </lineage>
</organism>
<dbReference type="PANTHER" id="PTHR30501">
    <property type="entry name" value="UPF0597 PROTEIN YHAM"/>
    <property type="match status" value="1"/>
</dbReference>
<name>A0ABU3P0M8_9FIRM</name>
<gene>
    <name evidence="3" type="ORF">Q4T40_12825</name>
</gene>
<accession>A0ABU3P0M8</accession>
<dbReference type="RefSeq" id="WP_413780618.1">
    <property type="nucleotide sequence ID" value="NZ_JAUOZS010000001.1"/>
</dbReference>
<evidence type="ECO:0000313" key="4">
    <source>
        <dbReference type="Proteomes" id="UP001254848"/>
    </source>
</evidence>
<dbReference type="InterPro" id="IPR021144">
    <property type="entry name" value="UPF0597"/>
</dbReference>
<keyword evidence="4" id="KW-1185">Reference proteome</keyword>
<comment type="caution">
    <text evidence="3">The sequence shown here is derived from an EMBL/GenBank/DDBJ whole genome shotgun (WGS) entry which is preliminary data.</text>
</comment>
<dbReference type="Pfam" id="PF03313">
    <property type="entry name" value="SDH_alpha"/>
    <property type="match status" value="1"/>
</dbReference>
<dbReference type="PANTHER" id="PTHR30501:SF2">
    <property type="entry name" value="UPF0597 PROTEIN YHAM"/>
    <property type="match status" value="1"/>
</dbReference>
<evidence type="ECO:0000259" key="2">
    <source>
        <dbReference type="Pfam" id="PF03313"/>
    </source>
</evidence>
<keyword evidence="3" id="KW-0456">Lyase</keyword>
<comment type="similarity">
    <text evidence="1">Belongs to the UPF0597 family.</text>
</comment>
<evidence type="ECO:0000256" key="1">
    <source>
        <dbReference type="HAMAP-Rule" id="MF_01845"/>
    </source>
</evidence>